<dbReference type="RefSeq" id="XP_019038017.1">
    <property type="nucleotide sequence ID" value="XM_019182065.1"/>
</dbReference>
<name>A0A1E3P0L3_WICAA</name>
<dbReference type="OrthoDB" id="40579at2759"/>
<dbReference type="SUPFAM" id="SSF56784">
    <property type="entry name" value="HAD-like"/>
    <property type="match status" value="1"/>
</dbReference>
<dbReference type="InterPro" id="IPR006439">
    <property type="entry name" value="HAD-SF_hydro_IA"/>
</dbReference>
<dbReference type="InterPro" id="IPR051806">
    <property type="entry name" value="HAD-like_SPP"/>
</dbReference>
<dbReference type="Proteomes" id="UP000094112">
    <property type="component" value="Unassembled WGS sequence"/>
</dbReference>
<dbReference type="PANTHER" id="PTHR43481:SF9">
    <property type="entry name" value="2-DEOXYGLUCOSE-6-PHOSPHATE PHOSPHATASE 1-RELATED"/>
    <property type="match status" value="1"/>
</dbReference>
<reference evidence="1 2" key="1">
    <citation type="journal article" date="2016" name="Proc. Natl. Acad. Sci. U.S.A.">
        <title>Comparative genomics of biotechnologically important yeasts.</title>
        <authorList>
            <person name="Riley R."/>
            <person name="Haridas S."/>
            <person name="Wolfe K.H."/>
            <person name="Lopes M.R."/>
            <person name="Hittinger C.T."/>
            <person name="Goeker M."/>
            <person name="Salamov A.A."/>
            <person name="Wisecaver J.H."/>
            <person name="Long T.M."/>
            <person name="Calvey C.H."/>
            <person name="Aerts A.L."/>
            <person name="Barry K.W."/>
            <person name="Choi C."/>
            <person name="Clum A."/>
            <person name="Coughlan A.Y."/>
            <person name="Deshpande S."/>
            <person name="Douglass A.P."/>
            <person name="Hanson S.J."/>
            <person name="Klenk H.-P."/>
            <person name="LaButti K.M."/>
            <person name="Lapidus A."/>
            <person name="Lindquist E.A."/>
            <person name="Lipzen A.M."/>
            <person name="Meier-Kolthoff J.P."/>
            <person name="Ohm R.A."/>
            <person name="Otillar R.P."/>
            <person name="Pangilinan J.L."/>
            <person name="Peng Y."/>
            <person name="Rokas A."/>
            <person name="Rosa C.A."/>
            <person name="Scheuner C."/>
            <person name="Sibirny A.A."/>
            <person name="Slot J.C."/>
            <person name="Stielow J.B."/>
            <person name="Sun H."/>
            <person name="Kurtzman C.P."/>
            <person name="Blackwell M."/>
            <person name="Grigoriev I.V."/>
            <person name="Jeffries T.W."/>
        </authorList>
    </citation>
    <scope>NUCLEOTIDE SEQUENCE [LARGE SCALE GENOMIC DNA]</scope>
    <source>
        <strain evidence="2">ATCC 58044 / CBS 1984 / NCYC 433 / NRRL Y-366-8</strain>
    </source>
</reference>
<dbReference type="STRING" id="683960.A0A1E3P0L3"/>
<dbReference type="Gene3D" id="1.10.150.240">
    <property type="entry name" value="Putative phosphatase, domain 2"/>
    <property type="match status" value="1"/>
</dbReference>
<organism evidence="1 2">
    <name type="scientific">Wickerhamomyces anomalus (strain ATCC 58044 / CBS 1984 / NCYC 433 / NRRL Y-366-8)</name>
    <name type="common">Yeast</name>
    <name type="synonym">Hansenula anomala</name>
    <dbReference type="NCBI Taxonomy" id="683960"/>
    <lineage>
        <taxon>Eukaryota</taxon>
        <taxon>Fungi</taxon>
        <taxon>Dikarya</taxon>
        <taxon>Ascomycota</taxon>
        <taxon>Saccharomycotina</taxon>
        <taxon>Saccharomycetes</taxon>
        <taxon>Phaffomycetales</taxon>
        <taxon>Wickerhamomycetaceae</taxon>
        <taxon>Wickerhamomyces</taxon>
    </lineage>
</organism>
<dbReference type="InterPro" id="IPR023198">
    <property type="entry name" value="PGP-like_dom2"/>
</dbReference>
<keyword evidence="2" id="KW-1185">Reference proteome</keyword>
<proteinExistence type="predicted"/>
<sequence length="230" mass="25045">MSKKVTLNTDIVLFDLDGTLVYTTDVVEALWSEICDQYGVDKTNFFEHSHGSRTSESFAKFFPMIDNTDNKAVLKLENAIPDLHGDKVRVISGAIELLNGLDREKWCIVTSGNNYIAHSWFNSILKTVQKPTTFITAELVSKGKPDPEGYLKGTEILSKKLSLSSPKSIVFEDAPVGVKAGVAAGATVIGVSSGFDAQLLYDSGASYVVKDLTQVKVIDGDKITLEVAYD</sequence>
<evidence type="ECO:0000313" key="2">
    <source>
        <dbReference type="Proteomes" id="UP000094112"/>
    </source>
</evidence>
<dbReference type="AlphaFoldDB" id="A0A1E3P0L3"/>
<dbReference type="NCBIfam" id="TIGR01509">
    <property type="entry name" value="HAD-SF-IA-v3"/>
    <property type="match status" value="1"/>
</dbReference>
<gene>
    <name evidence="1" type="ORF">WICANDRAFT_33395</name>
</gene>
<accession>A0A1E3P0L3</accession>
<dbReference type="Gene3D" id="3.40.50.1000">
    <property type="entry name" value="HAD superfamily/HAD-like"/>
    <property type="match status" value="1"/>
</dbReference>
<dbReference type="GO" id="GO:0003850">
    <property type="term" value="F:2-deoxyglucose-6-phosphatase activity"/>
    <property type="evidence" value="ECO:0007669"/>
    <property type="project" value="TreeGrafter"/>
</dbReference>
<dbReference type="SFLD" id="SFLDG01129">
    <property type="entry name" value="C1.5:_HAD__Beta-PGM__Phosphata"/>
    <property type="match status" value="1"/>
</dbReference>
<dbReference type="InterPro" id="IPR041492">
    <property type="entry name" value="HAD_2"/>
</dbReference>
<dbReference type="SFLD" id="SFLDS00003">
    <property type="entry name" value="Haloacid_Dehalogenase"/>
    <property type="match status" value="1"/>
</dbReference>
<dbReference type="EMBL" id="KV454211">
    <property type="protein sequence ID" value="ODQ58810.1"/>
    <property type="molecule type" value="Genomic_DNA"/>
</dbReference>
<dbReference type="InterPro" id="IPR023214">
    <property type="entry name" value="HAD_sf"/>
</dbReference>
<dbReference type="Pfam" id="PF13419">
    <property type="entry name" value="HAD_2"/>
    <property type="match status" value="1"/>
</dbReference>
<protein>
    <submittedName>
        <fullName evidence="1">Uncharacterized protein</fullName>
    </submittedName>
</protein>
<dbReference type="GeneID" id="30199311"/>
<evidence type="ECO:0000313" key="1">
    <source>
        <dbReference type="EMBL" id="ODQ58810.1"/>
    </source>
</evidence>
<dbReference type="PANTHER" id="PTHR43481">
    <property type="entry name" value="FRUCTOSE-1-PHOSPHATE PHOSPHATASE"/>
    <property type="match status" value="1"/>
</dbReference>
<dbReference type="InterPro" id="IPR036412">
    <property type="entry name" value="HAD-like_sf"/>
</dbReference>